<proteinExistence type="predicted"/>
<keyword evidence="2" id="KW-1185">Reference proteome</keyword>
<evidence type="ECO:0000313" key="1">
    <source>
        <dbReference type="EMBL" id="KAI0064493.1"/>
    </source>
</evidence>
<dbReference type="Proteomes" id="UP000814140">
    <property type="component" value="Unassembled WGS sequence"/>
</dbReference>
<gene>
    <name evidence="1" type="ORF">BV25DRAFT_1852304</name>
</gene>
<comment type="caution">
    <text evidence="1">The sequence shown here is derived from an EMBL/GenBank/DDBJ whole genome shotgun (WGS) entry which is preliminary data.</text>
</comment>
<organism evidence="1 2">
    <name type="scientific">Artomyces pyxidatus</name>
    <dbReference type="NCBI Taxonomy" id="48021"/>
    <lineage>
        <taxon>Eukaryota</taxon>
        <taxon>Fungi</taxon>
        <taxon>Dikarya</taxon>
        <taxon>Basidiomycota</taxon>
        <taxon>Agaricomycotina</taxon>
        <taxon>Agaricomycetes</taxon>
        <taxon>Russulales</taxon>
        <taxon>Auriscalpiaceae</taxon>
        <taxon>Artomyces</taxon>
    </lineage>
</organism>
<evidence type="ECO:0000313" key="2">
    <source>
        <dbReference type="Proteomes" id="UP000814140"/>
    </source>
</evidence>
<protein>
    <submittedName>
        <fullName evidence="1">RdRP-domain-containing protein</fullName>
    </submittedName>
</protein>
<sequence length="1223" mass="139681">MEFDVKGIPYDADVFQVQKAIEEVLHGPDLFDPEDPKTRGRVPNFKVRLNESEIGRLHNGSAILTLPTRKLGDRLSDWLREPKNGIRVLKRTLKFYRTNKVVNTGAKHNLEKSLYIGPEKEQERQKIVHALQESRLRIDKVQFGVWYKPPLAPPNSGRAFSVEYERDCSERSSGYLEISYDHKAIKIELGEPMTEEQSYNVVVKFSSIRKFGMGFDFGKAFIAFDLLTPPVLEEKNFNDRPREGIQRRRNKVRDRISALDDAHARVAPYAHHLRLVLSDSDDIYTFEQLCKMSQCEPHPVRLPMNIDISWRDFFSRRTLYSIEQWLKSMNWKNAFQIEALLRNGIMNTEDLRLRMHQPIEDVLKKYDVQASEILRQFTVIVSLRTPDETPLQCLKRVCIEREAVSPIAMAPGHFACHHVTFTPTRMILEGPYVTQSNRVIRRFQKHRPDLIENFVRVDFRDEDRISYRWDREVDGTWFLQQRVGKILKEGFDLGGKHFEFLGYSTSALREHAVWFVARFRDPEEGYVTAESIRQSLGDFSELTTKPSRYAARIAQAFTATDPSIVLKKGEWEEQPDLGLHTDGVGTISMDLADRMWEMKCAMSESLRGNRVKPSAYQIRFLGYKGVVVVDHRLTGIKMRLRKSQRKFPIHDVEEAEIEIARTFDFPNPVHLNRPVIMVLEDRGVSKDAFMDLQEKAKATVYTASDSLEKFRDLLKSSNLGSKYHLSFILEQLGKFDLDLTARNGKTPIGSAFLGRLLRYCINHVLRLMKHRARIPVPKSYQLVGVADEGQAYIQEGCDAKDVFTLDQGRIYVCVQESPDEEPKWLKGSCVISRSPVIHPGDVQRVHAVGKPPDDKLCFFKDLKNVVVLPAVGDRSLASCLAGGDLDGDTFDIYFSNPTLLPPIQKEPAEYPPGEIWELPNGREATVDDICDFVVEYINSDVVGLLSDRHLTIADQSKDGTFDERCMALAALCSKAVDYPKNGVAVNIDDMPHTYTSFKPDWHKAEESGPRDNDFYESDRALGFLYRGITLQKLDAPLDIPATQSSTLSDPISLAVAPVVQRTLNPRAQSPNCGYNPDVRAEEIGARFAASLYARYAREMRYIRSTHTLTDAPDVQLAEEEIVVGTILASCTQERWRTDRMYRMKLHVETLVKDIRNRILTDAAHADEERLKEGLKIAWDTWVWSQKNNDKEVIESFALVALGVVLDILKKLDAIPEVPDVAGL</sequence>
<reference evidence="1" key="2">
    <citation type="journal article" date="2022" name="New Phytol.">
        <title>Evolutionary transition to the ectomycorrhizal habit in the genomes of a hyperdiverse lineage of mushroom-forming fungi.</title>
        <authorList>
            <person name="Looney B."/>
            <person name="Miyauchi S."/>
            <person name="Morin E."/>
            <person name="Drula E."/>
            <person name="Courty P.E."/>
            <person name="Kohler A."/>
            <person name="Kuo A."/>
            <person name="LaButti K."/>
            <person name="Pangilinan J."/>
            <person name="Lipzen A."/>
            <person name="Riley R."/>
            <person name="Andreopoulos W."/>
            <person name="He G."/>
            <person name="Johnson J."/>
            <person name="Nolan M."/>
            <person name="Tritt A."/>
            <person name="Barry K.W."/>
            <person name="Grigoriev I.V."/>
            <person name="Nagy L.G."/>
            <person name="Hibbett D."/>
            <person name="Henrissat B."/>
            <person name="Matheny P.B."/>
            <person name="Labbe J."/>
            <person name="Martin F.M."/>
        </authorList>
    </citation>
    <scope>NUCLEOTIDE SEQUENCE</scope>
    <source>
        <strain evidence="1">HHB10654</strain>
    </source>
</reference>
<reference evidence="1" key="1">
    <citation type="submission" date="2021-03" db="EMBL/GenBank/DDBJ databases">
        <authorList>
            <consortium name="DOE Joint Genome Institute"/>
            <person name="Ahrendt S."/>
            <person name="Looney B.P."/>
            <person name="Miyauchi S."/>
            <person name="Morin E."/>
            <person name="Drula E."/>
            <person name="Courty P.E."/>
            <person name="Chicoki N."/>
            <person name="Fauchery L."/>
            <person name="Kohler A."/>
            <person name="Kuo A."/>
            <person name="Labutti K."/>
            <person name="Pangilinan J."/>
            <person name="Lipzen A."/>
            <person name="Riley R."/>
            <person name="Andreopoulos W."/>
            <person name="He G."/>
            <person name="Johnson J."/>
            <person name="Barry K.W."/>
            <person name="Grigoriev I.V."/>
            <person name="Nagy L."/>
            <person name="Hibbett D."/>
            <person name="Henrissat B."/>
            <person name="Matheny P.B."/>
            <person name="Labbe J."/>
            <person name="Martin F."/>
        </authorList>
    </citation>
    <scope>NUCLEOTIDE SEQUENCE</scope>
    <source>
        <strain evidence="1">HHB10654</strain>
    </source>
</reference>
<accession>A0ACB8T8L0</accession>
<name>A0ACB8T8L0_9AGAM</name>
<dbReference type="EMBL" id="MU277198">
    <property type="protein sequence ID" value="KAI0064493.1"/>
    <property type="molecule type" value="Genomic_DNA"/>
</dbReference>